<proteinExistence type="predicted"/>
<organism evidence="1 2">
    <name type="scientific">Perkinsus olseni</name>
    <name type="common">Perkinsus atlanticus</name>
    <dbReference type="NCBI Taxonomy" id="32597"/>
    <lineage>
        <taxon>Eukaryota</taxon>
        <taxon>Sar</taxon>
        <taxon>Alveolata</taxon>
        <taxon>Perkinsozoa</taxon>
        <taxon>Perkinsea</taxon>
        <taxon>Perkinsida</taxon>
        <taxon>Perkinsidae</taxon>
        <taxon>Perkinsus</taxon>
    </lineage>
</organism>
<dbReference type="AlphaFoldDB" id="A0A7J6NI66"/>
<name>A0A7J6NI66_PEROL</name>
<evidence type="ECO:0000313" key="1">
    <source>
        <dbReference type="EMBL" id="KAF4683140.1"/>
    </source>
</evidence>
<protein>
    <submittedName>
        <fullName evidence="1">Uncharacterized protein</fullName>
    </submittedName>
</protein>
<dbReference type="EMBL" id="JABANP010000386">
    <property type="protein sequence ID" value="KAF4683140.1"/>
    <property type="molecule type" value="Genomic_DNA"/>
</dbReference>
<gene>
    <name evidence="1" type="ORF">FOZ60_009553</name>
</gene>
<sequence>MMMEDASDVGHVGVVAGQVAVDGPEVVELRNAVDDLGELLADVESTGVDGTTDVTCGWVVLAEVAALAVLELAGTPAVDSPTPLLLLRGGVVDATAAVEDAGD</sequence>
<comment type="caution">
    <text evidence="1">The sequence shown here is derived from an EMBL/GenBank/DDBJ whole genome shotgun (WGS) entry which is preliminary data.</text>
</comment>
<accession>A0A7J6NI66</accession>
<evidence type="ECO:0000313" key="2">
    <source>
        <dbReference type="Proteomes" id="UP000541610"/>
    </source>
</evidence>
<reference evidence="1 2" key="1">
    <citation type="submission" date="2020-04" db="EMBL/GenBank/DDBJ databases">
        <title>Perkinsus olseni comparative genomics.</title>
        <authorList>
            <person name="Bogema D.R."/>
        </authorList>
    </citation>
    <scope>NUCLEOTIDE SEQUENCE [LARGE SCALE GENOMIC DNA]</scope>
    <source>
        <strain evidence="1">00978-12</strain>
    </source>
</reference>
<dbReference type="Proteomes" id="UP000541610">
    <property type="component" value="Unassembled WGS sequence"/>
</dbReference>